<feature type="domain" description="RRM" evidence="5">
    <location>
        <begin position="157"/>
        <end position="244"/>
    </location>
</feature>
<dbReference type="Gene3D" id="3.30.70.330">
    <property type="match status" value="1"/>
</dbReference>
<dbReference type="FunFam" id="3.30.70.330:FF:000161">
    <property type="entry name" value="RNA binding (RRM/RBD/RNP motifs) family protein"/>
    <property type="match status" value="1"/>
</dbReference>
<dbReference type="EMBL" id="HG996476">
    <property type="protein sequence ID" value="CAG1852787.1"/>
    <property type="molecule type" value="Genomic_DNA"/>
</dbReference>
<gene>
    <name evidence="6" type="ORF">GSMUA_310130.1</name>
</gene>
<evidence type="ECO:0000259" key="4">
    <source>
        <dbReference type="PROSITE" id="PS50089"/>
    </source>
</evidence>
<protein>
    <submittedName>
        <fullName evidence="6">(wild Malaysian banana) hypothetical protein</fullName>
    </submittedName>
</protein>
<dbReference type="GO" id="GO:0003723">
    <property type="term" value="F:RNA binding"/>
    <property type="evidence" value="ECO:0007669"/>
    <property type="project" value="UniProtKB-UniRule"/>
</dbReference>
<evidence type="ECO:0000256" key="2">
    <source>
        <dbReference type="PROSITE-ProRule" id="PRU00176"/>
    </source>
</evidence>
<keyword evidence="1" id="KW-0862">Zinc</keyword>
<evidence type="ECO:0000256" key="3">
    <source>
        <dbReference type="SAM" id="MobiDB-lite"/>
    </source>
</evidence>
<feature type="region of interest" description="Disordered" evidence="3">
    <location>
        <begin position="682"/>
        <end position="713"/>
    </location>
</feature>
<dbReference type="SUPFAM" id="SSF54928">
    <property type="entry name" value="RNA-binding domain, RBD"/>
    <property type="match status" value="1"/>
</dbReference>
<dbReference type="InterPro" id="IPR000504">
    <property type="entry name" value="RRM_dom"/>
</dbReference>
<dbReference type="InterPro" id="IPR012677">
    <property type="entry name" value="Nucleotide-bd_a/b_plait_sf"/>
</dbReference>
<sequence length="1113" mass="122265">SCGQTNPSARERRVSLVLDHPCVLHTSGLAFDPLPILPTSPPPMTTMSDDGDRTCPLCAEEMDLTDQQLKPCKCGYEICVWCWHQINDMAEKEETEGRCPACRTPYDKERIVRMAANCKRLVAEINAEKKQKSQKSKLKTSLEAKKHLSGVRVVQRNLVYIIGLPANLCDRSILERKEYFGQYGKIIKVSISRSASAPSHQASSNGTFSVYVMYAREEEAIRCIQAVHNYILEGKTLKACFGTTKYCHAWLRNMICSNPDCLYLHDIGSQDDSFTKDEVISAYTRSRVPQIASNSSQRRSGIVLPPPADDSSNSITASARNYIKSPSNIASTQVKGSPPSSSAGKLTVLPAGASWGLRSSNCRPPTASAACSQVPYAKQKVETVGNSCLPPTSTESTNHPSAWNEQYCSWHDDVDMASKVTESRDSPQISDASQPDEPLSPSPRVVTSSDCSSRFSSWDDGLNMTSKVGEENQMAHSDDGFRQLEYLTPVIEKKCQASVSDVSTVDVSGVTHISQLSSNFVHCLPVSAPEDKETSIHVNGDNSKPTNSTSSKGFDRQFGRSDFDRATQGSSTINEATHSLCSSFSSVRLDSHDRLGRLNVNQNLISDSDSLTPVIPLCNVSDPAPWSKASQLLDKHGGNESKDQSTEPLKEKLISAVNSKDRVILPCDDKVFLGNVDRPSSSPYANHSHNSGNCSSSTSSNTDAQNKQTPRADRNLEMCSFPLGEYALSNGCDDQSSSPRESFRCPEMNCNEEKVKSSGRVDDIAYNNKYATVNLKGESSIISDILSLDVDPWDDSSNTINSFASLLGETEKQERSFKLLSSWKSNNSNQSRFSFARQESQGNIVQPIRSEVYAQKFCSSSHDSYESGLRNGILFNTFEAPNTNIMSNPVISPDKAASTSRSKISAPPGFSAPNRVPPGFSSQDRFYETHEAALSGFPAGNRYQSHIAGNPGDVELVDPAILAVGKGRMSLGIDNLGLGLKSTFPVQSSPSDNDLRLHLLKQQSLSSYQNLSIPDCVGDRFLPLRDAYITSQLSAENHSSLSPIVQMSLQQLRNSQLLNKQWDGFNDLWTGSDMGMSEVMRNERFGLSNFYSSNEDKKLHFPNGDLYNREFRM</sequence>
<dbReference type="CDD" id="cd16618">
    <property type="entry name" value="mRING-HC-C4C4_CNOT4"/>
    <property type="match status" value="1"/>
</dbReference>
<accession>A0A8D7AQ68</accession>
<evidence type="ECO:0000256" key="1">
    <source>
        <dbReference type="PROSITE-ProRule" id="PRU00175"/>
    </source>
</evidence>
<keyword evidence="2" id="KW-0694">RNA-binding</keyword>
<dbReference type="CDD" id="cd12438">
    <property type="entry name" value="RRM_CNOT4"/>
    <property type="match status" value="1"/>
</dbReference>
<dbReference type="SMART" id="SM00361">
    <property type="entry name" value="RRM_1"/>
    <property type="match status" value="1"/>
</dbReference>
<dbReference type="InterPro" id="IPR013083">
    <property type="entry name" value="Znf_RING/FYVE/PHD"/>
</dbReference>
<organism evidence="6">
    <name type="scientific">Musa acuminata subsp. malaccensis</name>
    <name type="common">Wild banana</name>
    <name type="synonym">Musa malaccensis</name>
    <dbReference type="NCBI Taxonomy" id="214687"/>
    <lineage>
        <taxon>Eukaryota</taxon>
        <taxon>Viridiplantae</taxon>
        <taxon>Streptophyta</taxon>
        <taxon>Embryophyta</taxon>
        <taxon>Tracheophyta</taxon>
        <taxon>Spermatophyta</taxon>
        <taxon>Magnoliopsida</taxon>
        <taxon>Liliopsida</taxon>
        <taxon>Zingiberales</taxon>
        <taxon>Musaceae</taxon>
        <taxon>Musa</taxon>
    </lineage>
</organism>
<feature type="non-terminal residue" evidence="6">
    <location>
        <position position="1"/>
    </location>
</feature>
<dbReference type="GO" id="GO:0030014">
    <property type="term" value="C:CCR4-NOT complex"/>
    <property type="evidence" value="ECO:0007669"/>
    <property type="project" value="InterPro"/>
</dbReference>
<feature type="region of interest" description="Disordered" evidence="3">
    <location>
        <begin position="532"/>
        <end position="567"/>
    </location>
</feature>
<dbReference type="PROSITE" id="PS50089">
    <property type="entry name" value="ZF_RING_2"/>
    <property type="match status" value="1"/>
</dbReference>
<dbReference type="AlphaFoldDB" id="A0A8D7AQ68"/>
<dbReference type="Gene3D" id="3.30.40.10">
    <property type="entry name" value="Zinc/RING finger domain, C3HC4 (zinc finger)"/>
    <property type="match status" value="1"/>
</dbReference>
<name>A0A8D7AQ68_MUSAM</name>
<feature type="compositionally biased region" description="Basic and acidic residues" evidence="3">
    <location>
        <begin position="633"/>
        <end position="649"/>
    </location>
</feature>
<keyword evidence="1" id="KW-0863">Zinc-finger</keyword>
<dbReference type="InterPro" id="IPR035979">
    <property type="entry name" value="RBD_domain_sf"/>
</dbReference>
<feature type="compositionally biased region" description="Polar residues" evidence="3">
    <location>
        <begin position="536"/>
        <end position="552"/>
    </location>
</feature>
<reference evidence="6" key="1">
    <citation type="submission" date="2021-03" db="EMBL/GenBank/DDBJ databases">
        <authorList>
            <consortium name="Genoscope - CEA"/>
            <person name="William W."/>
        </authorList>
    </citation>
    <scope>NUCLEOTIDE SEQUENCE</scope>
    <source>
        <strain evidence="6">Doubled-haploid Pahang</strain>
    </source>
</reference>
<dbReference type="InterPro" id="IPR039515">
    <property type="entry name" value="NOT4_mRING-HC-C4C4"/>
</dbReference>
<dbReference type="InterPro" id="IPR039780">
    <property type="entry name" value="Mot2"/>
</dbReference>
<dbReference type="PROSITE" id="PS50102">
    <property type="entry name" value="RRM"/>
    <property type="match status" value="1"/>
</dbReference>
<dbReference type="PANTHER" id="PTHR12603">
    <property type="entry name" value="CCR4-NOT TRANSCRIPTION COMPLEX RELATED"/>
    <property type="match status" value="1"/>
</dbReference>
<dbReference type="InterPro" id="IPR034261">
    <property type="entry name" value="CNOT4_RRM"/>
</dbReference>
<dbReference type="SUPFAM" id="SSF57850">
    <property type="entry name" value="RING/U-box"/>
    <property type="match status" value="1"/>
</dbReference>
<feature type="region of interest" description="Disordered" evidence="3">
    <location>
        <begin position="420"/>
        <end position="464"/>
    </location>
</feature>
<feature type="region of interest" description="Disordered" evidence="3">
    <location>
        <begin position="629"/>
        <end position="649"/>
    </location>
</feature>
<evidence type="ECO:0000259" key="5">
    <source>
        <dbReference type="PROSITE" id="PS50102"/>
    </source>
</evidence>
<dbReference type="GO" id="GO:0004842">
    <property type="term" value="F:ubiquitin-protein transferase activity"/>
    <property type="evidence" value="ECO:0007669"/>
    <property type="project" value="InterPro"/>
</dbReference>
<feature type="compositionally biased region" description="Low complexity" evidence="3">
    <location>
        <begin position="686"/>
        <end position="702"/>
    </location>
</feature>
<feature type="region of interest" description="Disordered" evidence="3">
    <location>
        <begin position="894"/>
        <end position="916"/>
    </location>
</feature>
<dbReference type="InterPro" id="IPR001841">
    <property type="entry name" value="Znf_RING"/>
</dbReference>
<feature type="domain" description="RING-type" evidence="4">
    <location>
        <begin position="55"/>
        <end position="103"/>
    </location>
</feature>
<feature type="compositionally biased region" description="Low complexity" evidence="3">
    <location>
        <begin position="448"/>
        <end position="460"/>
    </location>
</feature>
<feature type="compositionally biased region" description="Basic and acidic residues" evidence="3">
    <location>
        <begin position="553"/>
        <end position="565"/>
    </location>
</feature>
<dbReference type="PANTHER" id="PTHR12603:SF36">
    <property type="entry name" value="RNA BINDING (RRM_RBD_RNP MOTIFS) FAMILY PROTEIN"/>
    <property type="match status" value="1"/>
</dbReference>
<feature type="region of interest" description="Disordered" evidence="3">
    <location>
        <begin position="290"/>
        <end position="314"/>
    </location>
</feature>
<proteinExistence type="predicted"/>
<dbReference type="InterPro" id="IPR003954">
    <property type="entry name" value="RRM_euk-type"/>
</dbReference>
<dbReference type="Pfam" id="PF14570">
    <property type="entry name" value="zf-RING_4"/>
    <property type="match status" value="1"/>
</dbReference>
<evidence type="ECO:0000313" key="6">
    <source>
        <dbReference type="EMBL" id="CAG1852787.1"/>
    </source>
</evidence>
<dbReference type="GO" id="GO:0008270">
    <property type="term" value="F:zinc ion binding"/>
    <property type="evidence" value="ECO:0007669"/>
    <property type="project" value="UniProtKB-KW"/>
</dbReference>
<keyword evidence="1" id="KW-0479">Metal-binding</keyword>